<dbReference type="Proteomes" id="UP001072007">
    <property type="component" value="Unassembled WGS sequence"/>
</dbReference>
<comment type="caution">
    <text evidence="2">The sequence shown here is derived from an EMBL/GenBank/DDBJ whole genome shotgun (WGS) entry which is preliminary data.</text>
</comment>
<keyword evidence="1" id="KW-0812">Transmembrane</keyword>
<organism evidence="2 3">
    <name type="scientific">Aerococcus loyolae</name>
    <dbReference type="NCBI Taxonomy" id="2976809"/>
    <lineage>
        <taxon>Bacteria</taxon>
        <taxon>Bacillati</taxon>
        <taxon>Bacillota</taxon>
        <taxon>Bacilli</taxon>
        <taxon>Lactobacillales</taxon>
        <taxon>Aerococcaceae</taxon>
        <taxon>Aerococcus</taxon>
    </lineage>
</organism>
<proteinExistence type="predicted"/>
<accession>A0ABT4BYD9</accession>
<keyword evidence="1" id="KW-0472">Membrane</keyword>
<protein>
    <recommendedName>
        <fullName evidence="4">DUF1146 domain-containing protein</fullName>
    </recommendedName>
</protein>
<keyword evidence="3" id="KW-1185">Reference proteome</keyword>
<evidence type="ECO:0000313" key="2">
    <source>
        <dbReference type="EMBL" id="MCY3025282.1"/>
    </source>
</evidence>
<dbReference type="RefSeq" id="WP_267982720.1">
    <property type="nucleotide sequence ID" value="NZ_JAOTMC010000011.1"/>
</dbReference>
<gene>
    <name evidence="2" type="ORF">ODY23_02995</name>
</gene>
<evidence type="ECO:0000313" key="3">
    <source>
        <dbReference type="Proteomes" id="UP001072007"/>
    </source>
</evidence>
<reference evidence="2" key="1">
    <citation type="submission" date="2024-05" db="EMBL/GenBank/DDBJ databases">
        <title>Aerococcus urinae taxonomy study.</title>
        <authorList>
            <person name="Christensen J."/>
            <person name="Senneby E."/>
        </authorList>
    </citation>
    <scope>NUCLEOTIDE SEQUENCE</scope>
    <source>
        <strain evidence="2">CDC-3352-U95</strain>
    </source>
</reference>
<sequence length="62" mass="6785">MIGNLIVLLGIGFFLKVFFDTAANMRLSDENKDTAAFKKSATIHILLGVIFVFVGRLIVALT</sequence>
<feature type="transmembrane region" description="Helical" evidence="1">
    <location>
        <begin position="43"/>
        <end position="61"/>
    </location>
</feature>
<name>A0ABT4BYD9_9LACT</name>
<dbReference type="GeneID" id="86970454"/>
<evidence type="ECO:0008006" key="4">
    <source>
        <dbReference type="Google" id="ProtNLM"/>
    </source>
</evidence>
<dbReference type="EMBL" id="JAOTMD010000004">
    <property type="protein sequence ID" value="MCY3025282.1"/>
    <property type="molecule type" value="Genomic_DNA"/>
</dbReference>
<evidence type="ECO:0000256" key="1">
    <source>
        <dbReference type="SAM" id="Phobius"/>
    </source>
</evidence>
<keyword evidence="1" id="KW-1133">Transmembrane helix</keyword>